<keyword evidence="1" id="KW-0732">Signal</keyword>
<evidence type="ECO:0000313" key="2">
    <source>
        <dbReference type="EMBL" id="AYC30931.1"/>
    </source>
</evidence>
<dbReference type="AlphaFoldDB" id="A0A385YWV5"/>
<evidence type="ECO:0000313" key="3">
    <source>
        <dbReference type="Proteomes" id="UP000265560"/>
    </source>
</evidence>
<name>A0A385YWV5_9PSED</name>
<organism evidence="2 3">
    <name type="scientific">Pseudomonas cavernae</name>
    <dbReference type="NCBI Taxonomy" id="2320867"/>
    <lineage>
        <taxon>Bacteria</taxon>
        <taxon>Pseudomonadati</taxon>
        <taxon>Pseudomonadota</taxon>
        <taxon>Gammaproteobacteria</taxon>
        <taxon>Pseudomonadales</taxon>
        <taxon>Pseudomonadaceae</taxon>
        <taxon>Pseudomonas</taxon>
    </lineage>
</organism>
<feature type="signal peptide" evidence="1">
    <location>
        <begin position="1"/>
        <end position="31"/>
    </location>
</feature>
<protein>
    <submittedName>
        <fullName evidence="2">Uncharacterized protein</fullName>
    </submittedName>
</protein>
<reference evidence="3" key="1">
    <citation type="submission" date="2018-09" db="EMBL/GenBank/DDBJ databases">
        <authorList>
            <person name="Zhu H."/>
        </authorList>
    </citation>
    <scope>NUCLEOTIDE SEQUENCE [LARGE SCALE GENOMIC DNA]</scope>
    <source>
        <strain evidence="3">K2W31S-8</strain>
    </source>
</reference>
<gene>
    <name evidence="2" type="ORF">D3880_00370</name>
</gene>
<keyword evidence="3" id="KW-1185">Reference proteome</keyword>
<dbReference type="KEGG" id="pcav:D3880_00370"/>
<accession>A0A385YWV5</accession>
<dbReference type="EMBL" id="CP032419">
    <property type="protein sequence ID" value="AYC30931.1"/>
    <property type="molecule type" value="Genomic_DNA"/>
</dbReference>
<evidence type="ECO:0000256" key="1">
    <source>
        <dbReference type="SAM" id="SignalP"/>
    </source>
</evidence>
<sequence>MPHSARKLFVGLSLAALVALLAAASFKPSLSARTAALQPCYSGGGHCYIPAPSIHNLAR</sequence>
<dbReference type="Proteomes" id="UP000265560">
    <property type="component" value="Chromosome"/>
</dbReference>
<proteinExistence type="predicted"/>
<dbReference type="RefSeq" id="WP_119891566.1">
    <property type="nucleotide sequence ID" value="NZ_CP032419.1"/>
</dbReference>
<feature type="chain" id="PRO_5017337937" evidence="1">
    <location>
        <begin position="32"/>
        <end position="59"/>
    </location>
</feature>